<reference evidence="2" key="1">
    <citation type="journal article" date="2020" name="Stud. Mycol.">
        <title>101 Dothideomycetes genomes: a test case for predicting lifestyles and emergence of pathogens.</title>
        <authorList>
            <person name="Haridas S."/>
            <person name="Albert R."/>
            <person name="Binder M."/>
            <person name="Bloem J."/>
            <person name="Labutti K."/>
            <person name="Salamov A."/>
            <person name="Andreopoulos B."/>
            <person name="Baker S."/>
            <person name="Barry K."/>
            <person name="Bills G."/>
            <person name="Bluhm B."/>
            <person name="Cannon C."/>
            <person name="Castanera R."/>
            <person name="Culley D."/>
            <person name="Daum C."/>
            <person name="Ezra D."/>
            <person name="Gonzalez J."/>
            <person name="Henrissat B."/>
            <person name="Kuo A."/>
            <person name="Liang C."/>
            <person name="Lipzen A."/>
            <person name="Lutzoni F."/>
            <person name="Magnuson J."/>
            <person name="Mondo S."/>
            <person name="Nolan M."/>
            <person name="Ohm R."/>
            <person name="Pangilinan J."/>
            <person name="Park H.-J."/>
            <person name="Ramirez L."/>
            <person name="Alfaro M."/>
            <person name="Sun H."/>
            <person name="Tritt A."/>
            <person name="Yoshinaga Y."/>
            <person name="Zwiers L.-H."/>
            <person name="Turgeon B."/>
            <person name="Goodwin S."/>
            <person name="Spatafora J."/>
            <person name="Crous P."/>
            <person name="Grigoriev I."/>
        </authorList>
    </citation>
    <scope>NUCLEOTIDE SEQUENCE</scope>
    <source>
        <strain evidence="2">CBS 473.64</strain>
    </source>
</reference>
<protein>
    <submittedName>
        <fullName evidence="2">Uncharacterized protein</fullName>
    </submittedName>
</protein>
<evidence type="ECO:0000313" key="2">
    <source>
        <dbReference type="EMBL" id="KAF2639445.1"/>
    </source>
</evidence>
<proteinExistence type="predicted"/>
<keyword evidence="1" id="KW-0812">Transmembrane</keyword>
<sequence length="114" mass="12625">MTPIMIIAAAFPIVLLVFVIGGAAGYCINRRKADEERRRLNFSRHQNSASITARTGIWPLSRQKQDHDQEDIELGQITRSAEKGELGGGEEEHELVGVRLAEPPKAKVGIHRVT</sequence>
<accession>A0A6A6RWB6</accession>
<name>A0A6A6RWB6_9PLEO</name>
<evidence type="ECO:0000313" key="3">
    <source>
        <dbReference type="Proteomes" id="UP000799753"/>
    </source>
</evidence>
<feature type="transmembrane region" description="Helical" evidence="1">
    <location>
        <begin position="6"/>
        <end position="28"/>
    </location>
</feature>
<keyword evidence="1" id="KW-0472">Membrane</keyword>
<dbReference type="EMBL" id="MU006786">
    <property type="protein sequence ID" value="KAF2639445.1"/>
    <property type="molecule type" value="Genomic_DNA"/>
</dbReference>
<keyword evidence="1" id="KW-1133">Transmembrane helix</keyword>
<evidence type="ECO:0000256" key="1">
    <source>
        <dbReference type="SAM" id="Phobius"/>
    </source>
</evidence>
<dbReference type="AlphaFoldDB" id="A0A6A6RWB6"/>
<keyword evidence="3" id="KW-1185">Reference proteome</keyword>
<organism evidence="2 3">
    <name type="scientific">Massarina eburnea CBS 473.64</name>
    <dbReference type="NCBI Taxonomy" id="1395130"/>
    <lineage>
        <taxon>Eukaryota</taxon>
        <taxon>Fungi</taxon>
        <taxon>Dikarya</taxon>
        <taxon>Ascomycota</taxon>
        <taxon>Pezizomycotina</taxon>
        <taxon>Dothideomycetes</taxon>
        <taxon>Pleosporomycetidae</taxon>
        <taxon>Pleosporales</taxon>
        <taxon>Massarineae</taxon>
        <taxon>Massarinaceae</taxon>
        <taxon>Massarina</taxon>
    </lineage>
</organism>
<gene>
    <name evidence="2" type="ORF">P280DRAFT_480901</name>
</gene>
<dbReference type="Proteomes" id="UP000799753">
    <property type="component" value="Unassembled WGS sequence"/>
</dbReference>